<evidence type="ECO:0000313" key="5">
    <source>
        <dbReference type="Proteomes" id="UP000031668"/>
    </source>
</evidence>
<name>A0A0C2N3I1_THEKT</name>
<evidence type="ECO:0000259" key="3">
    <source>
        <dbReference type="PROSITE" id="PS50106"/>
    </source>
</evidence>
<organism evidence="4 5">
    <name type="scientific">Thelohanellus kitauei</name>
    <name type="common">Myxosporean</name>
    <dbReference type="NCBI Taxonomy" id="669202"/>
    <lineage>
        <taxon>Eukaryota</taxon>
        <taxon>Metazoa</taxon>
        <taxon>Cnidaria</taxon>
        <taxon>Myxozoa</taxon>
        <taxon>Myxosporea</taxon>
        <taxon>Bivalvulida</taxon>
        <taxon>Platysporina</taxon>
        <taxon>Myxobolidae</taxon>
        <taxon>Thelohanellus</taxon>
    </lineage>
</organism>
<dbReference type="PROSITE" id="PS50106">
    <property type="entry name" value="PDZ"/>
    <property type="match status" value="1"/>
</dbReference>
<dbReference type="GO" id="GO:0043495">
    <property type="term" value="F:protein-membrane adaptor activity"/>
    <property type="evidence" value="ECO:0007669"/>
    <property type="project" value="TreeGrafter"/>
</dbReference>
<dbReference type="InterPro" id="IPR001478">
    <property type="entry name" value="PDZ"/>
</dbReference>
<evidence type="ECO:0000256" key="1">
    <source>
        <dbReference type="ARBA" id="ARBA00022737"/>
    </source>
</evidence>
<dbReference type="GO" id="GO:0016324">
    <property type="term" value="C:apical plasma membrane"/>
    <property type="evidence" value="ECO:0007669"/>
    <property type="project" value="TreeGrafter"/>
</dbReference>
<dbReference type="Pfam" id="PF00595">
    <property type="entry name" value="PDZ"/>
    <property type="match status" value="1"/>
</dbReference>
<keyword evidence="4" id="KW-0675">Receptor</keyword>
<keyword evidence="1" id="KW-0677">Repeat</keyword>
<comment type="caution">
    <text evidence="4">The sequence shown here is derived from an EMBL/GenBank/DDBJ whole genome shotgun (WGS) entry which is preliminary data.</text>
</comment>
<dbReference type="InterPro" id="IPR036034">
    <property type="entry name" value="PDZ_sf"/>
</dbReference>
<dbReference type="SMART" id="SM00228">
    <property type="entry name" value="PDZ"/>
    <property type="match status" value="1"/>
</dbReference>
<protein>
    <submittedName>
        <fullName evidence="4">Tyrosine-protein phosphatase non-receptor type 13</fullName>
    </submittedName>
</protein>
<gene>
    <name evidence="4" type="ORF">RF11_05028</name>
</gene>
<feature type="region of interest" description="Disordered" evidence="2">
    <location>
        <begin position="165"/>
        <end position="189"/>
    </location>
</feature>
<reference evidence="4 5" key="1">
    <citation type="journal article" date="2014" name="Genome Biol. Evol.">
        <title>The genome of the myxosporean Thelohanellus kitauei shows adaptations to nutrient acquisition within its fish host.</title>
        <authorList>
            <person name="Yang Y."/>
            <person name="Xiong J."/>
            <person name="Zhou Z."/>
            <person name="Huo F."/>
            <person name="Miao W."/>
            <person name="Ran C."/>
            <person name="Liu Y."/>
            <person name="Zhang J."/>
            <person name="Feng J."/>
            <person name="Wang M."/>
            <person name="Wang M."/>
            <person name="Wang L."/>
            <person name="Yao B."/>
        </authorList>
    </citation>
    <scope>NUCLEOTIDE SEQUENCE [LARGE SCALE GENOMIC DNA]</scope>
    <source>
        <strain evidence="4">Wuqing</strain>
    </source>
</reference>
<dbReference type="GO" id="GO:0005102">
    <property type="term" value="F:signaling receptor binding"/>
    <property type="evidence" value="ECO:0007669"/>
    <property type="project" value="TreeGrafter"/>
</dbReference>
<dbReference type="Gene3D" id="2.30.42.10">
    <property type="match status" value="1"/>
</dbReference>
<dbReference type="Proteomes" id="UP000031668">
    <property type="component" value="Unassembled WGS sequence"/>
</dbReference>
<accession>A0A0C2N3I1</accession>
<evidence type="ECO:0000313" key="4">
    <source>
        <dbReference type="EMBL" id="KII74211.1"/>
    </source>
</evidence>
<proteinExistence type="predicted"/>
<evidence type="ECO:0000256" key="2">
    <source>
        <dbReference type="SAM" id="MobiDB-lite"/>
    </source>
</evidence>
<dbReference type="PANTHER" id="PTHR14191:SF27">
    <property type="entry name" value="MICROTUBULE ASSOCIATED SERINE_THREONINE KINASE FAMILY MEMBER 4"/>
    <property type="match status" value="1"/>
</dbReference>
<keyword evidence="5" id="KW-1185">Reference proteome</keyword>
<dbReference type="AlphaFoldDB" id="A0A0C2N3I1"/>
<dbReference type="InterPro" id="IPR051067">
    <property type="entry name" value="NHER"/>
</dbReference>
<feature type="region of interest" description="Disordered" evidence="2">
    <location>
        <begin position="206"/>
        <end position="226"/>
    </location>
</feature>
<dbReference type="EMBL" id="JWZT01000504">
    <property type="protein sequence ID" value="KII74211.1"/>
    <property type="molecule type" value="Genomic_DNA"/>
</dbReference>
<feature type="compositionally biased region" description="Low complexity" evidence="2">
    <location>
        <begin position="206"/>
        <end position="220"/>
    </location>
</feature>
<feature type="domain" description="PDZ" evidence="3">
    <location>
        <begin position="23"/>
        <end position="104"/>
    </location>
</feature>
<sequence>MDSENGLHCPEDQTQANPNIQKQIRLTKSSASSYGFSISMDKRIGQYVVRVVTPGSPASKHDIQVGDIVYEINNNCLKNLNLNEIVNMVKESCEDVFLVTCRPTDTEQNNFKRESQLMQRFKSALRSKKEEPIPKKTIKPHPSRILGGISKFFSLKTNFSKTNEKTINNLSDNKPQDSLIPDENSDQRTPSFEILSHSKSIFLQKPPRISPIPKLSSPLPREQRKPSNNLVSIVESDIYESVDNDSDTITIYEHKMVVGQIEELMFNDDPADDWISPKRVDLWNLGSPPIDTEYMNDYGEAKIKINVENYYDKDERDKSPSNYMRRNRIKSIGERIAYVNNL</sequence>
<dbReference type="PANTHER" id="PTHR14191">
    <property type="entry name" value="PDZ DOMAIN CONTAINING PROTEIN"/>
    <property type="match status" value="1"/>
</dbReference>
<dbReference type="GO" id="GO:0072659">
    <property type="term" value="P:protein localization to plasma membrane"/>
    <property type="evidence" value="ECO:0007669"/>
    <property type="project" value="TreeGrafter"/>
</dbReference>
<dbReference type="SUPFAM" id="SSF50156">
    <property type="entry name" value="PDZ domain-like"/>
    <property type="match status" value="1"/>
</dbReference>